<feature type="transmembrane region" description="Helical" evidence="1">
    <location>
        <begin position="26"/>
        <end position="45"/>
    </location>
</feature>
<evidence type="ECO:0000313" key="2">
    <source>
        <dbReference type="EMBL" id="CDQ44118.1"/>
    </source>
</evidence>
<feature type="transmembrane region" description="Helical" evidence="1">
    <location>
        <begin position="164"/>
        <end position="181"/>
    </location>
</feature>
<reference evidence="2" key="2">
    <citation type="submission" date="2015-09" db="EMBL/GenBank/DDBJ databases">
        <title>Draft genome sequence of Mycobacterium neoaurum DSM 44074.</title>
        <authorList>
            <person name="Croce O."/>
            <person name="Robert C."/>
            <person name="Raoult D."/>
            <person name="Drancourt M."/>
        </authorList>
    </citation>
    <scope>NUCLEOTIDE SEQUENCE</scope>
    <source>
        <strain evidence="2">DSM 44074</strain>
    </source>
</reference>
<evidence type="ECO:0008006" key="4">
    <source>
        <dbReference type="Google" id="ProtNLM"/>
    </source>
</evidence>
<protein>
    <recommendedName>
        <fullName evidence="4">DUF998 domain-containing protein</fullName>
    </recommendedName>
</protein>
<accession>A0AAV2WJC4</accession>
<feature type="transmembrane region" description="Helical" evidence="1">
    <location>
        <begin position="106"/>
        <end position="124"/>
    </location>
</feature>
<evidence type="ECO:0000256" key="1">
    <source>
        <dbReference type="SAM" id="Phobius"/>
    </source>
</evidence>
<feature type="transmembrane region" description="Helical" evidence="1">
    <location>
        <begin position="130"/>
        <end position="152"/>
    </location>
</feature>
<dbReference type="RefSeq" id="WP_030135285.1">
    <property type="nucleotide sequence ID" value="NZ_JAKNRF010000001.1"/>
</dbReference>
<feature type="transmembrane region" description="Helical" evidence="1">
    <location>
        <begin position="78"/>
        <end position="99"/>
    </location>
</feature>
<evidence type="ECO:0000313" key="3">
    <source>
        <dbReference type="Proteomes" id="UP000028864"/>
    </source>
</evidence>
<gene>
    <name evidence="2" type="ORF">BN1047_01994</name>
</gene>
<name>A0AAV2WJC4_MYCNE</name>
<dbReference type="EMBL" id="LK021338">
    <property type="protein sequence ID" value="CDQ44118.1"/>
    <property type="molecule type" value="Genomic_DNA"/>
</dbReference>
<dbReference type="Proteomes" id="UP000028864">
    <property type="component" value="Unassembled WGS sequence"/>
</dbReference>
<organism evidence="2 3">
    <name type="scientific">Mycolicibacterium neoaurum</name>
    <name type="common">Mycobacterium neoaurum</name>
    <dbReference type="NCBI Taxonomy" id="1795"/>
    <lineage>
        <taxon>Bacteria</taxon>
        <taxon>Bacillati</taxon>
        <taxon>Actinomycetota</taxon>
        <taxon>Actinomycetes</taxon>
        <taxon>Mycobacteriales</taxon>
        <taxon>Mycobacteriaceae</taxon>
        <taxon>Mycolicibacterium</taxon>
    </lineage>
</organism>
<keyword evidence="1" id="KW-0812">Transmembrane</keyword>
<proteinExistence type="predicted"/>
<reference evidence="2" key="1">
    <citation type="submission" date="2014-05" db="EMBL/GenBank/DDBJ databases">
        <authorList>
            <person name="Urmite Genomes"/>
        </authorList>
    </citation>
    <scope>NUCLEOTIDE SEQUENCE</scope>
    <source>
        <strain evidence="2">DSM 44074</strain>
    </source>
</reference>
<sequence length="229" mass="23941">MGRIEDSAAEEGEVVRPSVLSRFTGWVSLVPLLFFAAEWVVAASWRGFYGYHEDLLGPLGTAFCGPVGNWPCSELYRVMNIALVVAGLAVVFTAAGLFAQRVTDRAGALLLVAAGLGLTVSGAITQNVSYTGNLTAIMVFMTLGSVGAFLIATSSTTRMTGERRLVAVLASLASLIGYFAYVGGVDIVGPGGVQRLCIYGILVTVITVGTVGLTRTPAAGIHEPVEHTR</sequence>
<keyword evidence="1" id="KW-0472">Membrane</keyword>
<feature type="transmembrane region" description="Helical" evidence="1">
    <location>
        <begin position="193"/>
        <end position="213"/>
    </location>
</feature>
<keyword evidence="1" id="KW-1133">Transmembrane helix</keyword>
<dbReference type="AlphaFoldDB" id="A0AAV2WJC4"/>